<evidence type="ECO:0000313" key="5">
    <source>
        <dbReference type="EMBL" id="CAF4157292.1"/>
    </source>
</evidence>
<evidence type="ECO:0000256" key="1">
    <source>
        <dbReference type="ARBA" id="ARBA00022837"/>
    </source>
</evidence>
<dbReference type="Proteomes" id="UP000663874">
    <property type="component" value="Unassembled WGS sequence"/>
</dbReference>
<dbReference type="InterPro" id="IPR011992">
    <property type="entry name" value="EF-hand-dom_pair"/>
</dbReference>
<gene>
    <name evidence="5" type="ORF">FNK824_LOCUS34001</name>
    <name evidence="4" type="ORF">SEV965_LOCUS29705</name>
</gene>
<dbReference type="Proteomes" id="UP000663889">
    <property type="component" value="Unassembled WGS sequence"/>
</dbReference>
<evidence type="ECO:0000313" key="4">
    <source>
        <dbReference type="EMBL" id="CAF1367376.1"/>
    </source>
</evidence>
<dbReference type="EMBL" id="CAJNOU010003046">
    <property type="protein sequence ID" value="CAF1367376.1"/>
    <property type="molecule type" value="Genomic_DNA"/>
</dbReference>
<dbReference type="SUPFAM" id="SSF47473">
    <property type="entry name" value="EF-hand"/>
    <property type="match status" value="1"/>
</dbReference>
<feature type="region of interest" description="Disordered" evidence="2">
    <location>
        <begin position="179"/>
        <end position="211"/>
    </location>
</feature>
<organism evidence="4 6">
    <name type="scientific">Rotaria sordida</name>
    <dbReference type="NCBI Taxonomy" id="392033"/>
    <lineage>
        <taxon>Eukaryota</taxon>
        <taxon>Metazoa</taxon>
        <taxon>Spiralia</taxon>
        <taxon>Gnathifera</taxon>
        <taxon>Rotifera</taxon>
        <taxon>Eurotatoria</taxon>
        <taxon>Bdelloidea</taxon>
        <taxon>Philodinida</taxon>
        <taxon>Philodinidae</taxon>
        <taxon>Rotaria</taxon>
    </lineage>
</organism>
<dbReference type="InterPro" id="IPR018247">
    <property type="entry name" value="EF_Hand_1_Ca_BS"/>
</dbReference>
<dbReference type="AlphaFoldDB" id="A0A815IM78"/>
<feature type="domain" description="EF-hand" evidence="3">
    <location>
        <begin position="1"/>
        <end position="33"/>
    </location>
</feature>
<dbReference type="Pfam" id="PF13202">
    <property type="entry name" value="EF-hand_5"/>
    <property type="match status" value="1"/>
</dbReference>
<dbReference type="InterPro" id="IPR002048">
    <property type="entry name" value="EF_hand_dom"/>
</dbReference>
<sequence length="480" mass="51137">MAANVAFRQADLNHDGRLNLNEFRNFVGQHLDTGASSSWESASLGDDTGIAAGTSSFESAAWQSSAAAADLDTGYDESYAVGDSLAESTGSYESFSRSAGLADDADLAASGVAFDSSATAARQVHYATDAQGLFQDQNPHIIRRPAPGGVQTYTQHVKVRFLQPPPVPPPGPLIIKEVRPPQPPPLPPLRIRHRTQPHPPPPPLVLRERPPIPPPVIASQTVTRYLPVVPIPPRSVIIERLPPAPPRPRDIVIERWIQYGPQARRRTIVQRAPLPPPYPAPRNVVIQYDQAQVRVVRQFHRLGVVQANPALYVQTYGAHLLDGASLVAQARAAGVVENISAPGGIAVDQTASAYGEESFDAPLGLEAGTGLVAGDAEAVDAGLALGGRLSSSSSYAALTFSSEDVADWEGGLFVDDLGAGYGGSSLIASNISSNGTTRFDDAFHAGDTNYDGVFDQDEYCRFINRHVGGVNGQLSYETYN</sequence>
<reference evidence="4" key="1">
    <citation type="submission" date="2021-02" db="EMBL/GenBank/DDBJ databases">
        <authorList>
            <person name="Nowell W R."/>
        </authorList>
    </citation>
    <scope>NUCLEOTIDE SEQUENCE</scope>
</reference>
<dbReference type="GO" id="GO:0005509">
    <property type="term" value="F:calcium ion binding"/>
    <property type="evidence" value="ECO:0007669"/>
    <property type="project" value="InterPro"/>
</dbReference>
<dbReference type="SMART" id="SM00054">
    <property type="entry name" value="EFh"/>
    <property type="match status" value="2"/>
</dbReference>
<keyword evidence="1" id="KW-0106">Calcium</keyword>
<accession>A0A815IM78</accession>
<protein>
    <recommendedName>
        <fullName evidence="3">EF-hand domain-containing protein</fullName>
    </recommendedName>
</protein>
<feature type="domain" description="EF-hand" evidence="3">
    <location>
        <begin position="434"/>
        <end position="469"/>
    </location>
</feature>
<dbReference type="PROSITE" id="PS00018">
    <property type="entry name" value="EF_HAND_1"/>
    <property type="match status" value="1"/>
</dbReference>
<dbReference type="EMBL" id="CAJOBE010012937">
    <property type="protein sequence ID" value="CAF4157292.1"/>
    <property type="molecule type" value="Genomic_DNA"/>
</dbReference>
<evidence type="ECO:0000313" key="6">
    <source>
        <dbReference type="Proteomes" id="UP000663889"/>
    </source>
</evidence>
<evidence type="ECO:0000256" key="2">
    <source>
        <dbReference type="SAM" id="MobiDB-lite"/>
    </source>
</evidence>
<proteinExistence type="predicted"/>
<comment type="caution">
    <text evidence="4">The sequence shown here is derived from an EMBL/GenBank/DDBJ whole genome shotgun (WGS) entry which is preliminary data.</text>
</comment>
<evidence type="ECO:0000259" key="3">
    <source>
        <dbReference type="PROSITE" id="PS50222"/>
    </source>
</evidence>
<dbReference type="PROSITE" id="PS50222">
    <property type="entry name" value="EF_HAND_2"/>
    <property type="match status" value="2"/>
</dbReference>
<name>A0A815IM78_9BILA</name>